<organism evidence="1 2">
    <name type="scientific">Monilinia fructicola</name>
    <name type="common">Brown rot fungus</name>
    <name type="synonym">Ciboria fructicola</name>
    <dbReference type="NCBI Taxonomy" id="38448"/>
    <lineage>
        <taxon>Eukaryota</taxon>
        <taxon>Fungi</taxon>
        <taxon>Dikarya</taxon>
        <taxon>Ascomycota</taxon>
        <taxon>Pezizomycotina</taxon>
        <taxon>Leotiomycetes</taxon>
        <taxon>Helotiales</taxon>
        <taxon>Sclerotiniaceae</taxon>
        <taxon>Monilinia</taxon>
    </lineage>
</organism>
<dbReference type="Proteomes" id="UP000322873">
    <property type="component" value="Unassembled WGS sequence"/>
</dbReference>
<keyword evidence="2" id="KW-1185">Reference proteome</keyword>
<dbReference type="AlphaFoldDB" id="A0A5M9JGW3"/>
<proteinExistence type="predicted"/>
<sequence length="85" mass="9668">MIYPVLQGKPLLCDHCPASANFASRFQEGLIQSRCTTIPFSYIVQHYFTILRTFTCMVGVSKGGEKSQRRGSYICAFQHVLRVTY</sequence>
<name>A0A5M9JGW3_MONFR</name>
<accession>A0A5M9JGW3</accession>
<reference evidence="1 2" key="1">
    <citation type="submission" date="2019-06" db="EMBL/GenBank/DDBJ databases">
        <title>Genome Sequence of the Brown Rot Fungal Pathogen Monilinia fructicola.</title>
        <authorList>
            <person name="De Miccolis Angelini R.M."/>
            <person name="Landi L."/>
            <person name="Abate D."/>
            <person name="Pollastro S."/>
            <person name="Romanazzi G."/>
            <person name="Faretra F."/>
        </authorList>
    </citation>
    <scope>NUCLEOTIDE SEQUENCE [LARGE SCALE GENOMIC DNA]</scope>
    <source>
        <strain evidence="1 2">Mfrc123</strain>
    </source>
</reference>
<dbReference type="EMBL" id="VICG01000011">
    <property type="protein sequence ID" value="KAA8567209.1"/>
    <property type="molecule type" value="Genomic_DNA"/>
</dbReference>
<protein>
    <submittedName>
        <fullName evidence="1">Uncharacterized protein</fullName>
    </submittedName>
</protein>
<comment type="caution">
    <text evidence="1">The sequence shown here is derived from an EMBL/GenBank/DDBJ whole genome shotgun (WGS) entry which is preliminary data.</text>
</comment>
<evidence type="ECO:0000313" key="1">
    <source>
        <dbReference type="EMBL" id="KAA8567209.1"/>
    </source>
</evidence>
<gene>
    <name evidence="1" type="ORF">EYC84_010257</name>
</gene>
<evidence type="ECO:0000313" key="2">
    <source>
        <dbReference type="Proteomes" id="UP000322873"/>
    </source>
</evidence>